<proteinExistence type="predicted"/>
<organism evidence="2 3">
    <name type="scientific">Anaerobiospirillum thomasii</name>
    <dbReference type="NCBI Taxonomy" id="179995"/>
    <lineage>
        <taxon>Bacteria</taxon>
        <taxon>Pseudomonadati</taxon>
        <taxon>Pseudomonadota</taxon>
        <taxon>Gammaproteobacteria</taxon>
        <taxon>Aeromonadales</taxon>
        <taxon>Succinivibrionaceae</taxon>
        <taxon>Anaerobiospirillum</taxon>
    </lineage>
</organism>
<dbReference type="SUPFAM" id="SSF54637">
    <property type="entry name" value="Thioesterase/thiol ester dehydrase-isomerase"/>
    <property type="match status" value="1"/>
</dbReference>
<dbReference type="InterPro" id="IPR029069">
    <property type="entry name" value="HotDog_dom_sf"/>
</dbReference>
<dbReference type="InterPro" id="IPR054545">
    <property type="entry name" value="ApeI-like"/>
</dbReference>
<gene>
    <name evidence="2" type="ORF">NCTC13093_00501</name>
</gene>
<protein>
    <recommendedName>
        <fullName evidence="1">ApeI dehydratase-like domain-containing protein</fullName>
    </recommendedName>
</protein>
<dbReference type="RefSeq" id="WP_113743322.1">
    <property type="nucleotide sequence ID" value="NZ_UAPV01000001.1"/>
</dbReference>
<dbReference type="Proteomes" id="UP000250086">
    <property type="component" value="Unassembled WGS sequence"/>
</dbReference>
<dbReference type="InterPro" id="IPR016962">
    <property type="entry name" value="Dehydrase_ECs4332_prd"/>
</dbReference>
<feature type="domain" description="ApeI dehydratase-like" evidence="1">
    <location>
        <begin position="21"/>
        <end position="104"/>
    </location>
</feature>
<dbReference type="PIRSF" id="PIRSF030962">
    <property type="entry name" value="Dehydrase_ECs4332_prd"/>
    <property type="match status" value="1"/>
</dbReference>
<evidence type="ECO:0000313" key="3">
    <source>
        <dbReference type="Proteomes" id="UP000250086"/>
    </source>
</evidence>
<dbReference type="AlphaFoldDB" id="A0A2X0VI39"/>
<dbReference type="EMBL" id="UAPV01000001">
    <property type="protein sequence ID" value="SPT69138.1"/>
    <property type="molecule type" value="Genomic_DNA"/>
</dbReference>
<accession>A0A2X0VI39</accession>
<dbReference type="Gene3D" id="3.10.129.10">
    <property type="entry name" value="Hotdog Thioesterase"/>
    <property type="match status" value="1"/>
</dbReference>
<name>A0A2X0VI39_9GAMM</name>
<evidence type="ECO:0000259" key="1">
    <source>
        <dbReference type="Pfam" id="PF22818"/>
    </source>
</evidence>
<evidence type="ECO:0000313" key="2">
    <source>
        <dbReference type="EMBL" id="SPT69138.1"/>
    </source>
</evidence>
<keyword evidence="3" id="KW-1185">Reference proteome</keyword>
<reference evidence="2 3" key="1">
    <citation type="submission" date="2018-06" db="EMBL/GenBank/DDBJ databases">
        <authorList>
            <consortium name="Pathogen Informatics"/>
            <person name="Doyle S."/>
        </authorList>
    </citation>
    <scope>NUCLEOTIDE SEQUENCE [LARGE SCALE GENOMIC DNA]</scope>
    <source>
        <strain evidence="2 3">NCTC13093</strain>
    </source>
</reference>
<sequence>MNRIDCFDVKKEFNAADGETILECIIHVDSSLDYFKGHFNEIALLPGVVQLHFLNSILQKSLENYGGIGKIAVLKNLKPVIPNDTIKYVIKVKGKTVNFAIYKESLQKSLCVTEGRLSIC</sequence>
<dbReference type="Pfam" id="PF22818">
    <property type="entry name" value="ApeI-like"/>
    <property type="match status" value="1"/>
</dbReference>